<feature type="region of interest" description="Disordered" evidence="1">
    <location>
        <begin position="1"/>
        <end position="40"/>
    </location>
</feature>
<organism evidence="3 4">
    <name type="scientific">Bordetella genomosp. 5</name>
    <dbReference type="NCBI Taxonomy" id="1395608"/>
    <lineage>
        <taxon>Bacteria</taxon>
        <taxon>Pseudomonadati</taxon>
        <taxon>Pseudomonadota</taxon>
        <taxon>Betaproteobacteria</taxon>
        <taxon>Burkholderiales</taxon>
        <taxon>Alcaligenaceae</taxon>
        <taxon>Bordetella</taxon>
    </lineage>
</organism>
<evidence type="ECO:0000256" key="2">
    <source>
        <dbReference type="SAM" id="Phobius"/>
    </source>
</evidence>
<keyword evidence="2" id="KW-0472">Membrane</keyword>
<protein>
    <recommendedName>
        <fullName evidence="5">DUF945 domain-containing protein</fullName>
    </recommendedName>
</protein>
<accession>A0A261T448</accession>
<comment type="caution">
    <text evidence="3">The sequence shown here is derived from an EMBL/GenBank/DDBJ whole genome shotgun (WGS) entry which is preliminary data.</text>
</comment>
<keyword evidence="2" id="KW-1133">Transmembrane helix</keyword>
<dbReference type="InterPro" id="IPR019660">
    <property type="entry name" value="Put_sensory_transdc_reg_YbjN"/>
</dbReference>
<dbReference type="InterPro" id="IPR010352">
    <property type="entry name" value="DUF945"/>
</dbReference>
<feature type="transmembrane region" description="Helical" evidence="2">
    <location>
        <begin position="46"/>
        <end position="66"/>
    </location>
</feature>
<dbReference type="CDD" id="cd17511">
    <property type="entry name" value="YbjN_AmyR-like"/>
    <property type="match status" value="1"/>
</dbReference>
<keyword evidence="4" id="KW-1185">Reference proteome</keyword>
<dbReference type="EMBL" id="NEVP01000015">
    <property type="protein sequence ID" value="OZI44121.1"/>
    <property type="molecule type" value="Genomic_DNA"/>
</dbReference>
<evidence type="ECO:0000256" key="1">
    <source>
        <dbReference type="SAM" id="MobiDB-lite"/>
    </source>
</evidence>
<name>A0A261T448_9BORD</name>
<dbReference type="Pfam" id="PF06097">
    <property type="entry name" value="DUF945"/>
    <property type="match status" value="1"/>
</dbReference>
<gene>
    <name evidence="3" type="ORF">CAL25_22530</name>
</gene>
<dbReference type="Pfam" id="PF10722">
    <property type="entry name" value="YbjN"/>
    <property type="match status" value="1"/>
</dbReference>
<evidence type="ECO:0000313" key="4">
    <source>
        <dbReference type="Proteomes" id="UP000216913"/>
    </source>
</evidence>
<sequence length="685" mass="74759">MWRNGGQPAGYTRRGHEPRAGARRGKTPGRRGAHSRKRLHRMKKSVAITSGVVIVLAGAWLGATWYTGKKIESRMQEDLLRANEELKVLAPPLGLRIEQIKYERGFFSADAEYALRSDLPKSVGEGPSNQELRFKTHIQHGPFPAGAISRGKLMPQLAFVHAELAQTDLLKPVFELTKGATPLWADTLVSYQGKARTEGAIAAIQYSDDKGMIDFSGAQFSGDFDRKTRTGAVHLQSQQVLLNIKEGGSPVNIKLAELSVDAESRQGKFGISIGKSGMKIKRIEADDVNSETKFAVTDFAYDVDIGETDTHVQGSGAYRVGNVNVRNLDFGGGELAVKLENLDGKAVQNLNDVYTKMLRGVMSGTSTEGGLDGYTGDMAMVMGAGTTLLAGNPTIKVEPLSWKTDKGESRFTLAVTLAKPTSIDLPRNELARQLIKSVDARLTLNKPMVNDIATKVLQTQGVEPAAAKREADEQIDTLAGMAEMMNFGKNDGDNIVSTFTYADGKGMLNGQEVPVDDLFDEMLGGLNPDDMDGHDGMDNDFDTPLSDSDTINEFTPEFVGSVIDQAGYAYTEDLGEQGPVFKVQGDLSATEVRIDLNCEFEEGCLEMAWVATFERKQSPSLKAINAWNRDHRWNRAYLDDDGRAVLQMDLVAEGGIGKTNTRYQFDAFLDLIEAFSDTVYGAPAR</sequence>
<reference evidence="3 4" key="1">
    <citation type="submission" date="2017-05" db="EMBL/GenBank/DDBJ databases">
        <title>Complete and WGS of Bordetella genogroups.</title>
        <authorList>
            <person name="Spilker T."/>
            <person name="LiPuma J."/>
        </authorList>
    </citation>
    <scope>NUCLEOTIDE SEQUENCE [LARGE SCALE GENOMIC DNA]</scope>
    <source>
        <strain evidence="3 4">AU10456</strain>
    </source>
</reference>
<proteinExistence type="predicted"/>
<keyword evidence="2" id="KW-0812">Transmembrane</keyword>
<evidence type="ECO:0008006" key="5">
    <source>
        <dbReference type="Google" id="ProtNLM"/>
    </source>
</evidence>
<evidence type="ECO:0000313" key="3">
    <source>
        <dbReference type="EMBL" id="OZI44121.1"/>
    </source>
</evidence>
<dbReference type="Proteomes" id="UP000216913">
    <property type="component" value="Unassembled WGS sequence"/>
</dbReference>
<dbReference type="OrthoDB" id="5444681at2"/>
<feature type="compositionally biased region" description="Basic residues" evidence="1">
    <location>
        <begin position="21"/>
        <end position="40"/>
    </location>
</feature>
<dbReference type="AlphaFoldDB" id="A0A261T448"/>